<keyword evidence="2" id="KW-1185">Reference proteome</keyword>
<gene>
    <name evidence="1" type="ORF">FYJ80_10950</name>
</gene>
<dbReference type="AlphaFoldDB" id="A0A7X2PE47"/>
<reference evidence="1 2" key="1">
    <citation type="submission" date="2019-08" db="EMBL/GenBank/DDBJ databases">
        <title>In-depth cultivation of the pig gut microbiome towards novel bacterial diversity and tailored functional studies.</title>
        <authorList>
            <person name="Wylensek D."/>
            <person name="Hitch T.C.A."/>
            <person name="Clavel T."/>
        </authorList>
    </citation>
    <scope>NUCLEOTIDE SEQUENCE [LARGE SCALE GENOMIC DNA]</scope>
    <source>
        <strain evidence="1 2">NM-380-WT-3C1</strain>
    </source>
</reference>
<dbReference type="Proteomes" id="UP000460549">
    <property type="component" value="Unassembled WGS sequence"/>
</dbReference>
<dbReference type="Pfam" id="PF14281">
    <property type="entry name" value="PDDEXK_4"/>
    <property type="match status" value="1"/>
</dbReference>
<organism evidence="1 2">
    <name type="scientific">Bullifex porci</name>
    <dbReference type="NCBI Taxonomy" id="2606638"/>
    <lineage>
        <taxon>Bacteria</taxon>
        <taxon>Pseudomonadati</taxon>
        <taxon>Spirochaetota</taxon>
        <taxon>Spirochaetia</taxon>
        <taxon>Spirochaetales</taxon>
        <taxon>Spirochaetaceae</taxon>
        <taxon>Bullifex</taxon>
    </lineage>
</organism>
<dbReference type="RefSeq" id="WP_154426891.1">
    <property type="nucleotide sequence ID" value="NZ_VUNN01000034.1"/>
</dbReference>
<sequence>MNEIITRLKKNPIYAMSLGGKELFHSNMLAWLFMNEENQELKKLFGIKENEVVLNEFREHQNLDLIIVYSSEEVKERIGDISILDDIDSKLSKDLALKFVIIENKFKSIPNKQQLEEYSDKLNKRKYKIYNKYLTNDNTSCYLFAPQIVLDNALGFDRNKGFGESCDINGVTWKAVSYNSFKDKIVVQKGHPCEFILQYYCDMLADLNTILNKKLIDDINEKKLFPNPDNIKLLKQIRFYDIYTKLWYGITQKNIEEDFENNVAFNRKEFGMTRSIGFFEWQIEYEEKLLVGVQIQGNQFRVFVEPYYKKKPKDSKKFKASVNDNLEFKKNICGWGSNIIKKALTAEIDHLNVDEYKYFKFADFKYVKRELDSNMTIEKLVSIVSKALEMLNDKDNIEELYNKISKEIE</sequence>
<comment type="caution">
    <text evidence="1">The sequence shown here is derived from an EMBL/GenBank/DDBJ whole genome shotgun (WGS) entry which is preliminary data.</text>
</comment>
<name>A0A7X2PE47_9SPIO</name>
<protein>
    <submittedName>
        <fullName evidence="1">Uncharacterized protein</fullName>
    </submittedName>
</protein>
<dbReference type="EMBL" id="VUNN01000034">
    <property type="protein sequence ID" value="MSU07275.1"/>
    <property type="molecule type" value="Genomic_DNA"/>
</dbReference>
<dbReference type="InterPro" id="IPR029470">
    <property type="entry name" value="PDDEXK_4"/>
</dbReference>
<evidence type="ECO:0000313" key="1">
    <source>
        <dbReference type="EMBL" id="MSU07275.1"/>
    </source>
</evidence>
<proteinExistence type="predicted"/>
<accession>A0A7X2PE47</accession>
<evidence type="ECO:0000313" key="2">
    <source>
        <dbReference type="Proteomes" id="UP000460549"/>
    </source>
</evidence>